<keyword evidence="1" id="KW-1133">Transmembrane helix</keyword>
<reference evidence="2" key="1">
    <citation type="submission" date="2021-07" db="EMBL/GenBank/DDBJ databases">
        <authorList>
            <person name="Durling M."/>
        </authorList>
    </citation>
    <scope>NUCLEOTIDE SEQUENCE</scope>
</reference>
<gene>
    <name evidence="2" type="ORF">HYALB_00012779</name>
</gene>
<dbReference type="AlphaFoldDB" id="A0A9N9QAU0"/>
<comment type="caution">
    <text evidence="2">The sequence shown here is derived from an EMBL/GenBank/DDBJ whole genome shotgun (WGS) entry which is preliminary data.</text>
</comment>
<sequence>MDRDSTSVGRLIMGYKANSLLAGVALLAFIFLRRQHQRDTAAREHGCQPPVKHQVREVFTGFDFQVAINTNVTCLFHWHRKYGKTFETRQMFGLPSIGTIAPKNLCVVHMAVNDFGIKPFRLPGME</sequence>
<accession>A0A9N9QAU0</accession>
<evidence type="ECO:0000313" key="3">
    <source>
        <dbReference type="Proteomes" id="UP000701801"/>
    </source>
</evidence>
<name>A0A9N9QAU0_9HELO</name>
<keyword evidence="3" id="KW-1185">Reference proteome</keyword>
<organism evidence="2 3">
    <name type="scientific">Hymenoscyphus albidus</name>
    <dbReference type="NCBI Taxonomy" id="595503"/>
    <lineage>
        <taxon>Eukaryota</taxon>
        <taxon>Fungi</taxon>
        <taxon>Dikarya</taxon>
        <taxon>Ascomycota</taxon>
        <taxon>Pezizomycotina</taxon>
        <taxon>Leotiomycetes</taxon>
        <taxon>Helotiales</taxon>
        <taxon>Helotiaceae</taxon>
        <taxon>Hymenoscyphus</taxon>
    </lineage>
</organism>
<keyword evidence="1" id="KW-0812">Transmembrane</keyword>
<proteinExistence type="predicted"/>
<evidence type="ECO:0000313" key="2">
    <source>
        <dbReference type="EMBL" id="CAG8981434.1"/>
    </source>
</evidence>
<feature type="transmembrane region" description="Helical" evidence="1">
    <location>
        <begin position="12"/>
        <end position="32"/>
    </location>
</feature>
<evidence type="ECO:0000256" key="1">
    <source>
        <dbReference type="SAM" id="Phobius"/>
    </source>
</evidence>
<protein>
    <submittedName>
        <fullName evidence="2">Uncharacterized protein</fullName>
    </submittedName>
</protein>
<dbReference type="EMBL" id="CAJVRM010000480">
    <property type="protein sequence ID" value="CAG8981434.1"/>
    <property type="molecule type" value="Genomic_DNA"/>
</dbReference>
<keyword evidence="1" id="KW-0472">Membrane</keyword>
<dbReference type="Proteomes" id="UP000701801">
    <property type="component" value="Unassembled WGS sequence"/>
</dbReference>